<dbReference type="Proteomes" id="UP000000844">
    <property type="component" value="Chromosome"/>
</dbReference>
<protein>
    <recommendedName>
        <fullName evidence="4">Secreted protein</fullName>
    </recommendedName>
</protein>
<keyword evidence="1" id="KW-0732">Signal</keyword>
<name>D3PZG6_STANL</name>
<dbReference type="AlphaFoldDB" id="D3PZG6"/>
<feature type="signal peptide" evidence="1">
    <location>
        <begin position="1"/>
        <end position="29"/>
    </location>
</feature>
<dbReference type="STRING" id="446470.Snas_1944"/>
<feature type="chain" id="PRO_5003049594" description="Secreted protein" evidence="1">
    <location>
        <begin position="30"/>
        <end position="360"/>
    </location>
</feature>
<reference evidence="2 3" key="1">
    <citation type="journal article" date="2009" name="Stand. Genomic Sci.">
        <title>Complete genome sequence of Stackebrandtia nassauensis type strain (LLR-40K-21).</title>
        <authorList>
            <person name="Munk C."/>
            <person name="Lapidus A."/>
            <person name="Copeland A."/>
            <person name="Jando M."/>
            <person name="Mayilraj S."/>
            <person name="Glavina Del Rio T."/>
            <person name="Nolan M."/>
            <person name="Chen F."/>
            <person name="Lucas S."/>
            <person name="Tice H."/>
            <person name="Cheng J.F."/>
            <person name="Han C."/>
            <person name="Detter J.C."/>
            <person name="Bruce D."/>
            <person name="Goodwin L."/>
            <person name="Chain P."/>
            <person name="Pitluck S."/>
            <person name="Goker M."/>
            <person name="Ovchinikova G."/>
            <person name="Pati A."/>
            <person name="Ivanova N."/>
            <person name="Mavromatis K."/>
            <person name="Chen A."/>
            <person name="Palaniappan K."/>
            <person name="Land M."/>
            <person name="Hauser L."/>
            <person name="Chang Y.J."/>
            <person name="Jeffries C.D."/>
            <person name="Bristow J."/>
            <person name="Eisen J.A."/>
            <person name="Markowitz V."/>
            <person name="Hugenholtz P."/>
            <person name="Kyrpides N.C."/>
            <person name="Klenk H.P."/>
        </authorList>
    </citation>
    <scope>NUCLEOTIDE SEQUENCE [LARGE SCALE GENOMIC DNA]</scope>
    <source>
        <strain evidence="3">DSM 44728 / CIP 108903 / NRRL B-16338 / NBRC 102104 / LLR-40K-21</strain>
    </source>
</reference>
<evidence type="ECO:0000313" key="2">
    <source>
        <dbReference type="EMBL" id="ADD41640.1"/>
    </source>
</evidence>
<sequence>MFTIRKRHVLLSAVAAGAVSALTASTAFAAVEWTVTESPDIGTGYSFDAMDVLTDEDAWAVGTAATNSGTGTVAAHWDGSAWTHTKTPEGWDLLDVSAAANADVWAVGRGADGSVAAHWDGRAWQDMESPKPELPDGQVPGLYTVDMIASGEAWAGGCGDGDSGSTAFAQQWDGDKWTVMELPVPDGADNSCVFSIDFVAEDNVRVYGTTWDKKAWILHWNGHEWTTEKTPDDTESVTLTDSYLNRTGELCASGYTLNENLKPSPYLLCRDGETWTEVKTPDMDAFIGAIGSDGDGGVYLAGRSFDDKPVLLHYDGDAVTEETAPTSEGGGLTAVASAPGSTRTWVAGTAGDKGLAAYTG</sequence>
<organism evidence="2 3">
    <name type="scientific">Stackebrandtia nassauensis (strain DSM 44728 / CIP 108903 / NRRL B-16338 / NBRC 102104 / LLR-40K-21)</name>
    <dbReference type="NCBI Taxonomy" id="446470"/>
    <lineage>
        <taxon>Bacteria</taxon>
        <taxon>Bacillati</taxon>
        <taxon>Actinomycetota</taxon>
        <taxon>Actinomycetes</taxon>
        <taxon>Glycomycetales</taxon>
        <taxon>Glycomycetaceae</taxon>
        <taxon>Stackebrandtia</taxon>
    </lineage>
</organism>
<gene>
    <name evidence="2" type="ordered locus">Snas_1944</name>
</gene>
<dbReference type="OrthoDB" id="3454650at2"/>
<dbReference type="eggNOG" id="COG4447">
    <property type="taxonomic scope" value="Bacteria"/>
</dbReference>
<proteinExistence type="predicted"/>
<evidence type="ECO:0000313" key="3">
    <source>
        <dbReference type="Proteomes" id="UP000000844"/>
    </source>
</evidence>
<dbReference type="EMBL" id="CP001778">
    <property type="protein sequence ID" value="ADD41640.1"/>
    <property type="molecule type" value="Genomic_DNA"/>
</dbReference>
<dbReference type="SUPFAM" id="SSF89372">
    <property type="entry name" value="Fucose-specific lectin"/>
    <property type="match status" value="1"/>
</dbReference>
<dbReference type="KEGG" id="sna:Snas_1944"/>
<evidence type="ECO:0000256" key="1">
    <source>
        <dbReference type="SAM" id="SignalP"/>
    </source>
</evidence>
<keyword evidence="3" id="KW-1185">Reference proteome</keyword>
<accession>D3PZG6</accession>
<evidence type="ECO:0008006" key="4">
    <source>
        <dbReference type="Google" id="ProtNLM"/>
    </source>
</evidence>
<dbReference type="HOGENOM" id="CLU_054572_0_0_11"/>
<dbReference type="RefSeq" id="WP_013017211.1">
    <property type="nucleotide sequence ID" value="NC_013947.1"/>
</dbReference>